<accession>A0A9N9IU99</accession>
<evidence type="ECO:0000313" key="2">
    <source>
        <dbReference type="Proteomes" id="UP000789508"/>
    </source>
</evidence>
<protein>
    <submittedName>
        <fullName evidence="1">14251_t:CDS:1</fullName>
    </submittedName>
</protein>
<organism evidence="1 2">
    <name type="scientific">Ambispora leptoticha</name>
    <dbReference type="NCBI Taxonomy" id="144679"/>
    <lineage>
        <taxon>Eukaryota</taxon>
        <taxon>Fungi</taxon>
        <taxon>Fungi incertae sedis</taxon>
        <taxon>Mucoromycota</taxon>
        <taxon>Glomeromycotina</taxon>
        <taxon>Glomeromycetes</taxon>
        <taxon>Archaeosporales</taxon>
        <taxon>Ambisporaceae</taxon>
        <taxon>Ambispora</taxon>
    </lineage>
</organism>
<proteinExistence type="predicted"/>
<name>A0A9N9IU99_9GLOM</name>
<sequence>TQADRIGLFVPTNIIKIDNYSTWEVSLIFRPQKVTEVNTSITRYKSGKPEGKE</sequence>
<dbReference type="EMBL" id="CAJVPS010040174">
    <property type="protein sequence ID" value="CAG8750109.1"/>
    <property type="molecule type" value="Genomic_DNA"/>
</dbReference>
<feature type="non-terminal residue" evidence="1">
    <location>
        <position position="1"/>
    </location>
</feature>
<keyword evidence="2" id="KW-1185">Reference proteome</keyword>
<reference evidence="1" key="1">
    <citation type="submission" date="2021-06" db="EMBL/GenBank/DDBJ databases">
        <authorList>
            <person name="Kallberg Y."/>
            <person name="Tangrot J."/>
            <person name="Rosling A."/>
        </authorList>
    </citation>
    <scope>NUCLEOTIDE SEQUENCE</scope>
    <source>
        <strain evidence="1">FL130A</strain>
    </source>
</reference>
<comment type="caution">
    <text evidence="1">The sequence shown here is derived from an EMBL/GenBank/DDBJ whole genome shotgun (WGS) entry which is preliminary data.</text>
</comment>
<evidence type="ECO:0000313" key="1">
    <source>
        <dbReference type="EMBL" id="CAG8750109.1"/>
    </source>
</evidence>
<dbReference type="AlphaFoldDB" id="A0A9N9IU99"/>
<dbReference type="Proteomes" id="UP000789508">
    <property type="component" value="Unassembled WGS sequence"/>
</dbReference>
<gene>
    <name evidence="1" type="ORF">ALEPTO_LOCUS13263</name>
</gene>